<dbReference type="Gene3D" id="3.10.129.10">
    <property type="entry name" value="Hotdog Thioesterase"/>
    <property type="match status" value="1"/>
</dbReference>
<dbReference type="InterPro" id="IPR013565">
    <property type="entry name" value="Fas1/AflB-like_central"/>
</dbReference>
<dbReference type="InterPro" id="IPR014030">
    <property type="entry name" value="Ketoacyl_synth_N"/>
</dbReference>
<dbReference type="InterPro" id="IPR018201">
    <property type="entry name" value="Ketoacyl_synth_AS"/>
</dbReference>
<dbReference type="FunFam" id="3.40.366.10:FF:000006">
    <property type="entry name" value="Fatty acid synthase beta subunit dehydratase"/>
    <property type="match status" value="1"/>
</dbReference>
<dbReference type="Gene3D" id="6.10.140.1410">
    <property type="match status" value="1"/>
</dbReference>
<comment type="catalytic activity">
    <reaction evidence="10">
        <text>a (3R)-hydroxyacyl-[ACP] + NADP(+) = a 3-oxoacyl-[ACP] + NADPH + H(+)</text>
        <dbReference type="Rhea" id="RHEA:17397"/>
        <dbReference type="Rhea" id="RHEA-COMP:9916"/>
        <dbReference type="Rhea" id="RHEA-COMP:9945"/>
        <dbReference type="ChEBI" id="CHEBI:15378"/>
        <dbReference type="ChEBI" id="CHEBI:57783"/>
        <dbReference type="ChEBI" id="CHEBI:58349"/>
        <dbReference type="ChEBI" id="CHEBI:78776"/>
        <dbReference type="ChEBI" id="CHEBI:78827"/>
        <dbReference type="EC" id="1.1.1.100"/>
    </reaction>
</comment>
<evidence type="ECO:0000313" key="16">
    <source>
        <dbReference type="Proteomes" id="UP000193498"/>
    </source>
</evidence>
<dbReference type="InterPro" id="IPR016035">
    <property type="entry name" value="Acyl_Trfase/lysoPLipase"/>
</dbReference>
<dbReference type="Pfam" id="PF02801">
    <property type="entry name" value="Ketoacyl-synt_C"/>
    <property type="match status" value="1"/>
</dbReference>
<dbReference type="Pfam" id="PF16073">
    <property type="entry name" value="SAT"/>
    <property type="match status" value="1"/>
</dbReference>
<dbReference type="InterPro" id="IPR037143">
    <property type="entry name" value="4-PPantetheinyl_Trfase_dom_sf"/>
</dbReference>
<dbReference type="InterPro" id="IPR003965">
    <property type="entry name" value="Fatty_acid_synthase"/>
</dbReference>
<dbReference type="FunFam" id="3.90.25.70:FF:000001">
    <property type="entry name" value="Fatty acid synthase subunit alpha"/>
    <property type="match status" value="1"/>
</dbReference>
<dbReference type="InterPro" id="IPR050830">
    <property type="entry name" value="Fungal_FAS"/>
</dbReference>
<dbReference type="Gene3D" id="3.90.25.70">
    <property type="match status" value="1"/>
</dbReference>
<dbReference type="Pfam" id="PF18314">
    <property type="entry name" value="FAS_I_H"/>
    <property type="match status" value="1"/>
</dbReference>
<keyword evidence="1" id="KW-0596">Phosphopantetheine</keyword>
<dbReference type="GO" id="GO:0004321">
    <property type="term" value="F:fatty-acyl-CoA synthase activity"/>
    <property type="evidence" value="ECO:0007669"/>
    <property type="project" value="UniProtKB-EC"/>
</dbReference>
<dbReference type="Pfam" id="PF17951">
    <property type="entry name" value="FAS_meander"/>
    <property type="match status" value="1"/>
</dbReference>
<dbReference type="PROSITE" id="PS00606">
    <property type="entry name" value="KS3_1"/>
    <property type="match status" value="1"/>
</dbReference>
<dbReference type="PANTHER" id="PTHR10982:SF21">
    <property type="entry name" value="FATTY ACID SYNTHASE SUBUNIT BETA"/>
    <property type="match status" value="1"/>
</dbReference>
<keyword evidence="6" id="KW-0460">Magnesium</keyword>
<keyword evidence="16" id="KW-1185">Reference proteome</keyword>
<dbReference type="InterPro" id="IPR016039">
    <property type="entry name" value="Thiolase-like"/>
</dbReference>
<evidence type="ECO:0000256" key="8">
    <source>
        <dbReference type="ARBA" id="ARBA00023002"/>
    </source>
</evidence>
<dbReference type="GO" id="GO:0019171">
    <property type="term" value="F:(3R)-hydroxyacyl-[acyl-carrier-protein] dehydratase activity"/>
    <property type="evidence" value="ECO:0007669"/>
    <property type="project" value="InterPro"/>
</dbReference>
<dbReference type="InterPro" id="IPR029069">
    <property type="entry name" value="HotDog_dom_sf"/>
</dbReference>
<evidence type="ECO:0000259" key="14">
    <source>
        <dbReference type="PROSITE" id="PS52004"/>
    </source>
</evidence>
<evidence type="ECO:0000256" key="3">
    <source>
        <dbReference type="ARBA" id="ARBA00022679"/>
    </source>
</evidence>
<dbReference type="OrthoDB" id="4251012at2759"/>
<dbReference type="GO" id="GO:0005835">
    <property type="term" value="C:fatty acid synthase complex"/>
    <property type="evidence" value="ECO:0007669"/>
    <property type="project" value="InterPro"/>
</dbReference>
<dbReference type="Pfam" id="PF00698">
    <property type="entry name" value="Acyl_transf_1"/>
    <property type="match status" value="1"/>
</dbReference>
<keyword evidence="7" id="KW-0521">NADP</keyword>
<reference evidence="15 16" key="1">
    <citation type="submission" date="2016-07" db="EMBL/GenBank/DDBJ databases">
        <title>Pervasive Adenine N6-methylation of Active Genes in Fungi.</title>
        <authorList>
            <consortium name="DOE Joint Genome Institute"/>
            <person name="Mondo S.J."/>
            <person name="Dannebaum R.O."/>
            <person name="Kuo R.C."/>
            <person name="Labutti K."/>
            <person name="Haridas S."/>
            <person name="Kuo A."/>
            <person name="Salamov A."/>
            <person name="Ahrendt S.R."/>
            <person name="Lipzen A."/>
            <person name="Sullivan W."/>
            <person name="Andreopoulos W.B."/>
            <person name="Clum A."/>
            <person name="Lindquist E."/>
            <person name="Daum C."/>
            <person name="Ramamoorthy G.K."/>
            <person name="Gryganskyi A."/>
            <person name="Culley D."/>
            <person name="Magnuson J.K."/>
            <person name="James T.Y."/>
            <person name="O'Malley M.A."/>
            <person name="Stajich J.E."/>
            <person name="Spatafora J.W."/>
            <person name="Visel A."/>
            <person name="Grigoriev I.V."/>
        </authorList>
    </citation>
    <scope>NUCLEOTIDE SEQUENCE [LARGE SCALE GENOMIC DNA]</scope>
    <source>
        <strain evidence="15 16">CBS 931.73</strain>
    </source>
</reference>
<dbReference type="InterPro" id="IPR004568">
    <property type="entry name" value="Ppantetheine-prot_Trfase_dom"/>
</dbReference>
<dbReference type="Gene3D" id="6.20.240.10">
    <property type="match status" value="1"/>
</dbReference>
<dbReference type="CDD" id="cd03447">
    <property type="entry name" value="FAS_MaoC"/>
    <property type="match status" value="1"/>
</dbReference>
<dbReference type="InterPro" id="IPR009081">
    <property type="entry name" value="PP-bd_ACP"/>
</dbReference>
<dbReference type="Pfam" id="PF01648">
    <property type="entry name" value="ACPS"/>
    <property type="match status" value="1"/>
</dbReference>
<dbReference type="FunFam" id="3.30.70.2490:FF:000001">
    <property type="entry name" value="Fatty acid synthase subunit alpha"/>
    <property type="match status" value="1"/>
</dbReference>
<dbReference type="SMART" id="SM00827">
    <property type="entry name" value="PKS_AT"/>
    <property type="match status" value="1"/>
</dbReference>
<dbReference type="SUPFAM" id="SSF51735">
    <property type="entry name" value="NAD(P)-binding Rossmann-fold domains"/>
    <property type="match status" value="1"/>
</dbReference>
<dbReference type="CDD" id="cd08950">
    <property type="entry name" value="KR_fFAS_SDR_c_like"/>
    <property type="match status" value="1"/>
</dbReference>
<dbReference type="GO" id="GO:0016787">
    <property type="term" value="F:hydrolase activity"/>
    <property type="evidence" value="ECO:0007669"/>
    <property type="project" value="UniProtKB-KW"/>
</dbReference>
<dbReference type="GO" id="GO:0006633">
    <property type="term" value="P:fatty acid biosynthetic process"/>
    <property type="evidence" value="ECO:0007669"/>
    <property type="project" value="InterPro"/>
</dbReference>
<evidence type="ECO:0000256" key="9">
    <source>
        <dbReference type="ARBA" id="ARBA00048237"/>
    </source>
</evidence>
<dbReference type="FunCoup" id="A0A1Y1Z0T3">
    <property type="interactions" value="44"/>
</dbReference>
<dbReference type="SUPFAM" id="SSF53901">
    <property type="entry name" value="Thiolase-like"/>
    <property type="match status" value="2"/>
</dbReference>
<evidence type="ECO:0000256" key="7">
    <source>
        <dbReference type="ARBA" id="ARBA00022857"/>
    </source>
</evidence>
<evidence type="ECO:0000256" key="10">
    <source>
        <dbReference type="ARBA" id="ARBA00048508"/>
    </source>
</evidence>
<keyword evidence="2" id="KW-0597">Phosphoprotein</keyword>
<evidence type="ECO:0000259" key="13">
    <source>
        <dbReference type="PROSITE" id="PS50075"/>
    </source>
</evidence>
<evidence type="ECO:0000256" key="2">
    <source>
        <dbReference type="ARBA" id="ARBA00022553"/>
    </source>
</evidence>
<dbReference type="PROSITE" id="PS52004">
    <property type="entry name" value="KS3_2"/>
    <property type="match status" value="1"/>
</dbReference>
<dbReference type="GO" id="GO:0000287">
    <property type="term" value="F:magnesium ion binding"/>
    <property type="evidence" value="ECO:0007669"/>
    <property type="project" value="InterPro"/>
</dbReference>
<dbReference type="InterPro" id="IPR040883">
    <property type="entry name" value="FAS_meander"/>
</dbReference>
<dbReference type="PROSITE" id="PS50075">
    <property type="entry name" value="CARRIER"/>
    <property type="match status" value="1"/>
</dbReference>
<evidence type="ECO:0000313" key="15">
    <source>
        <dbReference type="EMBL" id="ORY03898.1"/>
    </source>
</evidence>
<dbReference type="InterPro" id="IPR014043">
    <property type="entry name" value="Acyl_transferase_dom"/>
</dbReference>
<dbReference type="GO" id="GO:0004312">
    <property type="term" value="F:fatty acid synthase activity"/>
    <property type="evidence" value="ECO:0007669"/>
    <property type="project" value="InterPro"/>
</dbReference>
<evidence type="ECO:0000256" key="4">
    <source>
        <dbReference type="ARBA" id="ARBA00022723"/>
    </source>
</evidence>
<dbReference type="InterPro" id="IPR002539">
    <property type="entry name" value="MaoC-like_dom"/>
</dbReference>
<keyword evidence="5" id="KW-0378">Hydrolase</keyword>
<dbReference type="InterPro" id="IPR001227">
    <property type="entry name" value="Ac_transferase_dom_sf"/>
</dbReference>
<keyword evidence="4" id="KW-0479">Metal-binding</keyword>
<gene>
    <name evidence="15" type="ORF">K493DRAFT_311577</name>
</gene>
<sequence length="3870" mass="432567">MVVVKSPENTSRLLVVQRVTPESPNAFSVSINVADHFHATAERLIHGFNSVPLDTESFESPEPSQKTIWIYLIFIKYVLSACEPDSLYLASKLFADFCERFLQKNEIHFVTRAYGREIRKSILQTYFQLLNYFEVNDCLDPDTPLPECPAIFSAADSGIASPFAIFGGQGNTGSFRELQEVWEYYSDLVSPFITRISEALSELAKCESVCRLYPHGFNILSWLEHPDTDMPNGKFLETAPVTFPMIGLVQLAHYYILCRAFRKTPGWMKNQFKTGVTGHSQGIVSAVAIASSETEDDFFKNSRKAVSLLFWIGTRCQQAYPITPIPGEILQECTSENLDEPTCMLSINGLTLAEVEKHVNNFNSCLIEADAEKRITISLINGVRLIACTGAPESLWSLNRALNKIKANPEKKETKITYSKRLKNFTTRFMPVTIPAHNELLRPATIVIAQDAEFFGLSFRKEDIAIPVFSIDTGVDMRECDAITNYLIDQVCVNRVHWQKATNINGITHVVDFGPGGVSGAGMLTHRNKEGHGVLVLLAGMLVSTNADLKCKAAVYNTSVDQMRVGVNWAKEFGPKLVRTRDGSVRLDTKYSRLTGKPPLLVGGMTPTTANAEFVSAVTNAGYNVEVGCGALYSPKVLHDCIVSIQESIAAGEGIVCNMVFINQFLWSFQFPGILNMRKREGIRIAGVCVAAGVPTTEYANKMCAELQENGIEHVSFKPDSEDSIRQVCLIAAQNPKMPIILQWTGGRSGGHHSYEDIHAPILETYGYIRSQPNIVLIIGSGFGDAEGTLPYITGDWSKKFGYAPMPFDGILFGTRMCVAKEAKTSDKIKDLIVQTPGVERDEDWEKTYQGPAGGIVTVESEYGEPIHNVATRGILFWKEMDDTIFSITNLDKRLEAILSKREYIIRRLNEDFQKVWFGKKEDGRDNVDLEEMTYREVLNRLIELVFVAKRKQWLDISHRNTVGDLITRIEERFIGQTTDRDPFLKSFEDLNVEDPFLLTEALFEKYPQAKHQLLTSEDIQYFVGLCRRKDKKPPPFVAVLDKELHVWFKRDSLWQAEDIDAVPGEDPDRVVILQGPVAVRHSKIANQPVKEILGEIAVAHVKSIQERFYANNEIPYEEYLGGTPIKHTTVPNGVNFTVSENGRTITYELGSHSESLPIADEWIEFLAGKNYSWFRALLTSPNIVRGKQVDINTFPRVFRPRTNQRFVVSYDQMQNIESIDVYGWARCNDKPSLEVRFDAQSEIISILLREGGNFGIEELSLKFRYMPDRGCAPIHEVIETRNASIKDFFYTLWFGNNKLADNTLNSVYKSTRTITQDHLEFFADIVRYSSRNTQKGIAFSDFAIVTSWESVFKTIFSQEFDTDITRLVHMRNGFEILDTKNPMKVGDTIYTESTISAVVNLESGKMIEVTGHVYREGEEIMRVKSQFLCRGKFDDYHLTFRKRDEPVTKITTESEKDVAALGSRSWLKCYQGCAIQAKKTYVFRLRTEEYFADQHSFAKINTVGKIFEIEKRREKAIGEISFQASGDSIQGNPVLQYLGRAPNSQVEGSTILFESGGYSIVPPGTRLLQNAPPTNEGYSQASEDVNPIHTNVYFADLAELPGPITHGMWTSAATRRFVETFAANNVHSRIRGYEVQFVGMVLPGDALETKLTHIGMKEGLKVIRVQTINLRTQETVLEGEALVEQPPTAYVFTGQGSQEVGMGMDLYASSPIAKGVWDSADKYLQDHYGVSILEIVRRNPKEVTVYFGNENGAKIRQNYINLCCEVVDDNGMVNKKRLFPNIDEHTMFHTWKSPNGLLNATQFTQPALTLMEKAALEDMRSKGIVCQDPPFAGHSLGEYAALTCIADVLSVETLTEVVFYRGLVMQSAVKRNAAGESQYAMCAVNPLRVHPGFSKKLFSEVVSAIVKANSESDSLLEIVNHNVENLQYVVTGDIVSLEALEKVLNLLKNDIKELIKQGEEKLFEHVLALIKTQVEVAKRKREVNGVFSLTRGSATIPLNGIDVPFHSSFLMWVVPGFRELLQQRIKDIDLEKLIGNYIPNLMGEVFTLEQGFVERVHKKTGSDLLKNILDKWDEYYALAEHREELGVTLVMELLGYQIASSVRWIETQDVLFDQLNIERIIEIGPSPTLSGMAERTIAMKYAGPDLSNGRKRQVLNYMKHKTEIYYQFHDEIAVEEPVPEVAVAAPAEPVQTIPIAVEAVSQGPAIEIEDKPVEASDILRAIVSQKIKKTMTDVPTSKTIKDISGGKSTLQNEIQGDLHAEFGGNVIPLKAEEIPLEELGQQISTGHSGNLGKYTSALVNKMLSSKMPAGFSLGKVKDYLKVSFGLGPMRTSAVLLFGTTIEPVSRLGSDADATKWLDSVVDYYSSLKGMKITKNSGGSARGGNNGATSVISSAELVALKMKQDSMLRDQLDTYTKYLGIDPREKELTLIENANEMARIQNELDSWNEEMGDVFGQGIKPKFTPAKARYFDSYWNWACQDWWNLVYAQQKGSDTRPLEELLKSELFLSLKNRYSANLAQQIQYCVESIFSQESNTVNMSLKAFGEILLKSFKESKEPAYQFVNDFTAPKTEITDDGELRYREVPRDGVSNALEYVESIRVGADRHGRDYPYLFVRPSTTSGVHEMDSALTREYLEELRTVAKSGISFANTYTLLTGCGANSIGETILQAILMGGGNVVATTSGYSKAAMARYRMIYEKYGSKESSLVIVPFNQGSLRDINALVDYIYTRDERGTGLGWDLDYIIPFAAISENGRTISEIDSKSELAHRIMLTNLIRILGAVKSKKIENNCFTHPAHVILPMSLNHGIFGNDGLYGESKIGLEAMMNKWSSEGWAGYLTIVGASIGWTRGTGLMNENNIISERIEQRFGMRTFSTGEMAFNLIGLMSKKMIALAQKAPLFADLNGGMQFAENLNVALKQIREELTSEAENRSVIAKENQEEANAVFGIEKKSAHEVHPRTNMKFDFPELKPYSGYKDLAYLKGNLDLERVIVVTGYGEVGVYGGVRTRWEMESEGRFSLEGCIEMAWIMGLIKYVRYKQTKDGLLYSGWLDCENDQPLRDIEIKEKYEKRILEHTGIRLIEPELFNGYNPEKKTMLQEVLVDNDLPPFEASAEEAAKFKSQHGKNADIVEDKKSGQWTVFLKKGATIYVPKALKFSRLVAGQIPTGWSAERYGIPKDIVQQVDPITLYCLVSTVEALVRSGITDPYEFYKYVHVSEVGNTSGGGVGAMLANRAIYKERFMEKPVQMDIMQESFVNTMPAWVNLLLLSSSGPVKTPVGACATAVESVDVGIDTILNGKAKIVVVGGYDDFQEEGSFEFANMKATSNAVEELAQGREPNEMSRPTTSSRGGFMESMGTGHQILMSAKLALEMGVPIYGVIAHSATATDKEGRSVPAPGQGILTSARETGVASPKLNFRYRARQIEFRRSQIKAWVENELENMKIEYVAIKEANLQEAEVFLKERSDFINSEAKKQEKEMLSTWGNDFYKNDNSISPLRGALAVFGLTIDDIGVASLHGTGTKANDKNECDVFNKQFNHLGRSHGNACPVVCQKYLTGHGKGAAAAWMLNGVLQYIETGIVPGNRNADNIDPYLRQFTHLYFPNKSVHTRGIKAGLLKSFGFGQVGGEILVIHPDYVFGAIEEKTFEEYKALMDQRQNKVYRYFHETFTGDSFVKVKNSPPYTEEQESKVYLNPKARASFNPTKNTWTFDKELGGKHFEREDAAYEMQTMMESMATSMRKTGSGVGVDIELISAIPMASETFFRRNFTEFEQAYCESRPDPQSSFAGRWSAKEAVFKAISSFAIENNKEILKKLNQGAGAPLQDIEITASDSNTPKVILHGLIGETAEAIGVEDIKVTISHSGQFSVAVATAV</sequence>
<dbReference type="PANTHER" id="PTHR10982">
    <property type="entry name" value="MALONYL COA-ACYL CARRIER PROTEIN TRANSACYLASE"/>
    <property type="match status" value="1"/>
</dbReference>
<dbReference type="GO" id="GO:0004315">
    <property type="term" value="F:3-oxoacyl-[acyl-carrier-protein] synthase activity"/>
    <property type="evidence" value="ECO:0007669"/>
    <property type="project" value="UniProtKB-EC"/>
</dbReference>
<evidence type="ECO:0000256" key="6">
    <source>
        <dbReference type="ARBA" id="ARBA00022842"/>
    </source>
</evidence>
<protein>
    <submittedName>
        <fullName evidence="15">Uncharacterized protein</fullName>
    </submittedName>
</protein>
<dbReference type="Gene3D" id="3.30.70.2490">
    <property type="match status" value="1"/>
</dbReference>
<organism evidence="15 16">
    <name type="scientific">Basidiobolus meristosporus CBS 931.73</name>
    <dbReference type="NCBI Taxonomy" id="1314790"/>
    <lineage>
        <taxon>Eukaryota</taxon>
        <taxon>Fungi</taxon>
        <taxon>Fungi incertae sedis</taxon>
        <taxon>Zoopagomycota</taxon>
        <taxon>Entomophthoromycotina</taxon>
        <taxon>Basidiobolomycetes</taxon>
        <taxon>Basidiobolales</taxon>
        <taxon>Basidiobolaceae</taxon>
        <taxon>Basidiobolus</taxon>
    </lineage>
</organism>
<keyword evidence="8" id="KW-0560">Oxidoreductase</keyword>
<dbReference type="GO" id="GO:0008897">
    <property type="term" value="F:holo-[acyl-carrier-protein] synthase activity"/>
    <property type="evidence" value="ECO:0007669"/>
    <property type="project" value="InterPro"/>
</dbReference>
<comment type="catalytic activity">
    <reaction evidence="11">
        <text>a fatty acyl-[ACP] + malonyl-[ACP] + H(+) = a 3-oxoacyl-[ACP] + holo-[ACP] + CO2</text>
        <dbReference type="Rhea" id="RHEA:22836"/>
        <dbReference type="Rhea" id="RHEA-COMP:9623"/>
        <dbReference type="Rhea" id="RHEA-COMP:9685"/>
        <dbReference type="Rhea" id="RHEA-COMP:9916"/>
        <dbReference type="Rhea" id="RHEA-COMP:14125"/>
        <dbReference type="ChEBI" id="CHEBI:15378"/>
        <dbReference type="ChEBI" id="CHEBI:16526"/>
        <dbReference type="ChEBI" id="CHEBI:64479"/>
        <dbReference type="ChEBI" id="CHEBI:78449"/>
        <dbReference type="ChEBI" id="CHEBI:78776"/>
        <dbReference type="ChEBI" id="CHEBI:138651"/>
        <dbReference type="EC" id="2.3.1.41"/>
    </reaction>
</comment>
<dbReference type="Pfam" id="PF01575">
    <property type="entry name" value="MaoC_dehydratas"/>
    <property type="match status" value="1"/>
</dbReference>
<dbReference type="Gene3D" id="3.40.366.10">
    <property type="entry name" value="Malonyl-Coenzyme A Acyl Carrier Protein, domain 2"/>
    <property type="match status" value="3"/>
</dbReference>
<dbReference type="Gene3D" id="6.10.60.10">
    <property type="match status" value="1"/>
</dbReference>
<dbReference type="SUPFAM" id="SSF56214">
    <property type="entry name" value="4'-phosphopantetheinyl transferase"/>
    <property type="match status" value="1"/>
</dbReference>
<dbReference type="Gene3D" id="3.90.470.20">
    <property type="entry name" value="4'-phosphopantetheinyl transferase domain"/>
    <property type="match status" value="1"/>
</dbReference>
<dbReference type="CDD" id="cd00828">
    <property type="entry name" value="elong_cond_enzymes"/>
    <property type="match status" value="1"/>
</dbReference>
<dbReference type="Gene3D" id="3.30.1120.100">
    <property type="match status" value="1"/>
</dbReference>
<dbReference type="Proteomes" id="UP000193498">
    <property type="component" value="Unassembled WGS sequence"/>
</dbReference>
<dbReference type="Pfam" id="PF22235">
    <property type="entry name" value="FAS1_thioest_ins"/>
    <property type="match status" value="1"/>
</dbReference>
<feature type="domain" description="Ketosynthase family 3 (KS3)" evidence="14">
    <location>
        <begin position="3097"/>
        <end position="3630"/>
    </location>
</feature>
<dbReference type="InterPro" id="IPR041099">
    <property type="entry name" value="FAS1_N"/>
</dbReference>
<dbReference type="Pfam" id="PF08354">
    <property type="entry name" value="Fas1-AflB-like_hel"/>
    <property type="match status" value="1"/>
</dbReference>
<dbReference type="Gene3D" id="1.20.930.70">
    <property type="match status" value="1"/>
</dbReference>
<dbReference type="Pfam" id="PF00109">
    <property type="entry name" value="ketoacyl-synt"/>
    <property type="match status" value="1"/>
</dbReference>
<dbReference type="Pfam" id="PF17828">
    <property type="entry name" value="FAS_N"/>
    <property type="match status" value="1"/>
</dbReference>
<name>A0A1Y1Z0T3_9FUNG</name>
<proteinExistence type="predicted"/>
<dbReference type="InParanoid" id="A0A1Y1Z0T3"/>
<dbReference type="InterPro" id="IPR014031">
    <property type="entry name" value="Ketoacyl_synth_C"/>
</dbReference>
<evidence type="ECO:0000256" key="1">
    <source>
        <dbReference type="ARBA" id="ARBA00022450"/>
    </source>
</evidence>
<dbReference type="Gene3D" id="3.30.70.3330">
    <property type="match status" value="1"/>
</dbReference>
<dbReference type="GO" id="GO:0004318">
    <property type="term" value="F:enoyl-[acyl-carrier-protein] reductase (NADH) activity"/>
    <property type="evidence" value="ECO:0007669"/>
    <property type="project" value="InterPro"/>
</dbReference>
<dbReference type="SUPFAM" id="SSF51412">
    <property type="entry name" value="Inosine monophosphate dehydrogenase (IMPDH)"/>
    <property type="match status" value="1"/>
</dbReference>
<dbReference type="Pfam" id="PF13452">
    <property type="entry name" value="FAS1_DH_region"/>
    <property type="match status" value="1"/>
</dbReference>
<feature type="domain" description="Carrier" evidence="13">
    <location>
        <begin position="2214"/>
        <end position="2291"/>
    </location>
</feature>
<dbReference type="Pfam" id="PF18325">
    <property type="entry name" value="Fas_alpha_ACP"/>
    <property type="match status" value="1"/>
</dbReference>
<feature type="region of interest" description="Disordered" evidence="12">
    <location>
        <begin position="3330"/>
        <end position="3352"/>
    </location>
</feature>
<dbReference type="InterPro" id="IPR020841">
    <property type="entry name" value="PKS_Beta-ketoAc_synthase_dom"/>
</dbReference>
<dbReference type="SUPFAM" id="SSF52151">
    <property type="entry name" value="FabD/lysophospholipase-like"/>
    <property type="match status" value="2"/>
</dbReference>
<dbReference type="InterPro" id="IPR036291">
    <property type="entry name" value="NAD(P)-bd_dom_sf"/>
</dbReference>
<dbReference type="Gene3D" id="3.40.47.10">
    <property type="match status" value="1"/>
</dbReference>
<comment type="caution">
    <text evidence="15">The sequence shown here is derived from an EMBL/GenBank/DDBJ whole genome shotgun (WGS) entry which is preliminary data.</text>
</comment>
<dbReference type="SUPFAM" id="SSF54637">
    <property type="entry name" value="Thioesterase/thiol ester dehydrase-isomerase"/>
    <property type="match status" value="2"/>
</dbReference>
<dbReference type="Gene3D" id="3.20.20.70">
    <property type="entry name" value="Aldolase class I"/>
    <property type="match status" value="1"/>
</dbReference>
<dbReference type="Gene3D" id="6.10.140.1400">
    <property type="match status" value="1"/>
</dbReference>
<dbReference type="EMBL" id="MCFE01000041">
    <property type="protein sequence ID" value="ORY03898.1"/>
    <property type="molecule type" value="Genomic_DNA"/>
</dbReference>
<dbReference type="GO" id="GO:0004316">
    <property type="term" value="F:3-oxoacyl-[acyl-carrier-protein] reductase (NADPH) activity"/>
    <property type="evidence" value="ECO:0007669"/>
    <property type="project" value="UniProtKB-EC"/>
</dbReference>
<dbReference type="InterPro" id="IPR041550">
    <property type="entry name" value="FASI_helical"/>
</dbReference>
<dbReference type="Gene3D" id="1.20.1050.120">
    <property type="match status" value="1"/>
</dbReference>
<evidence type="ECO:0000256" key="5">
    <source>
        <dbReference type="ARBA" id="ARBA00022801"/>
    </source>
</evidence>
<keyword evidence="3" id="KW-0808">Transferase</keyword>
<evidence type="ECO:0000256" key="12">
    <source>
        <dbReference type="SAM" id="MobiDB-lite"/>
    </source>
</evidence>
<dbReference type="InterPro" id="IPR008278">
    <property type="entry name" value="4-PPantetheinyl_Trfase_dom"/>
</dbReference>
<evidence type="ECO:0000256" key="11">
    <source>
        <dbReference type="ARBA" id="ARBA00049541"/>
    </source>
</evidence>
<dbReference type="InterPro" id="IPR040899">
    <property type="entry name" value="Fas_alpha_ACP"/>
</dbReference>
<dbReference type="InterPro" id="IPR039569">
    <property type="entry name" value="FAS1-like_DH_region"/>
</dbReference>
<dbReference type="InterPro" id="IPR013785">
    <property type="entry name" value="Aldolase_TIM"/>
</dbReference>
<dbReference type="Gene3D" id="3.40.50.720">
    <property type="entry name" value="NAD(P)-binding Rossmann-like Domain"/>
    <property type="match status" value="2"/>
</dbReference>
<accession>A0A1Y1Z0T3</accession>
<dbReference type="Gene3D" id="6.10.250.1930">
    <property type="match status" value="1"/>
</dbReference>
<dbReference type="InterPro" id="IPR047224">
    <property type="entry name" value="FAS_alpha_su_C"/>
</dbReference>
<dbReference type="InterPro" id="IPR032088">
    <property type="entry name" value="SAT"/>
</dbReference>
<dbReference type="NCBIfam" id="TIGR00556">
    <property type="entry name" value="pantethn_trn"/>
    <property type="match status" value="1"/>
</dbReference>
<comment type="catalytic activity">
    <reaction evidence="9">
        <text>acetyl-CoA + n malonyl-CoA + 2n NADPH + 4n H(+) = a long-chain-acyl-CoA + n CoA + n CO2 + 2n NADP(+).</text>
        <dbReference type="EC" id="2.3.1.86"/>
    </reaction>
</comment>
<dbReference type="PRINTS" id="PR01483">
    <property type="entry name" value="FASYNTHASE"/>
</dbReference>